<evidence type="ECO:0000259" key="11">
    <source>
        <dbReference type="PROSITE" id="PS51873"/>
    </source>
</evidence>
<keyword evidence="10" id="KW-0472">Membrane</keyword>
<dbReference type="EC" id="2.3.2.31" evidence="2"/>
<dbReference type="GO" id="GO:0008270">
    <property type="term" value="F:zinc ion binding"/>
    <property type="evidence" value="ECO:0007669"/>
    <property type="project" value="UniProtKB-KW"/>
</dbReference>
<feature type="compositionally biased region" description="Low complexity" evidence="9">
    <location>
        <begin position="424"/>
        <end position="434"/>
    </location>
</feature>
<feature type="transmembrane region" description="Helical" evidence="10">
    <location>
        <begin position="389"/>
        <end position="410"/>
    </location>
</feature>
<keyword evidence="5" id="KW-0677">Repeat</keyword>
<dbReference type="Gene3D" id="1.20.120.1750">
    <property type="match status" value="1"/>
</dbReference>
<evidence type="ECO:0000256" key="5">
    <source>
        <dbReference type="ARBA" id="ARBA00022737"/>
    </source>
</evidence>
<dbReference type="InterPro" id="IPR013083">
    <property type="entry name" value="Znf_RING/FYVE/PHD"/>
</dbReference>
<dbReference type="AlphaFoldDB" id="A0A5N5T3V6"/>
<dbReference type="InterPro" id="IPR002867">
    <property type="entry name" value="IBR_dom"/>
</dbReference>
<dbReference type="PANTHER" id="PTHR11685">
    <property type="entry name" value="RBR FAMILY RING FINGER AND IBR DOMAIN-CONTAINING"/>
    <property type="match status" value="1"/>
</dbReference>
<evidence type="ECO:0000256" key="7">
    <source>
        <dbReference type="ARBA" id="ARBA00022786"/>
    </source>
</evidence>
<dbReference type="Pfam" id="PF01485">
    <property type="entry name" value="IBR"/>
    <property type="match status" value="1"/>
</dbReference>
<reference evidence="12 13" key="1">
    <citation type="journal article" date="2019" name="PLoS Biol.">
        <title>Sex chromosomes control vertical transmission of feminizing Wolbachia symbionts in an isopod.</title>
        <authorList>
            <person name="Becking T."/>
            <person name="Chebbi M.A."/>
            <person name="Giraud I."/>
            <person name="Moumen B."/>
            <person name="Laverre T."/>
            <person name="Caubet Y."/>
            <person name="Peccoud J."/>
            <person name="Gilbert C."/>
            <person name="Cordaux R."/>
        </authorList>
    </citation>
    <scope>NUCLEOTIDE SEQUENCE [LARGE SCALE GENOMIC DNA]</scope>
    <source>
        <strain evidence="12">ANa2</strain>
        <tissue evidence="12">Whole body excluding digestive tract and cuticle</tissue>
    </source>
</reference>
<evidence type="ECO:0000256" key="3">
    <source>
        <dbReference type="ARBA" id="ARBA00022679"/>
    </source>
</evidence>
<dbReference type="SUPFAM" id="SSF57850">
    <property type="entry name" value="RING/U-box"/>
    <property type="match status" value="2"/>
</dbReference>
<dbReference type="Pfam" id="PF22191">
    <property type="entry name" value="IBR_1"/>
    <property type="match status" value="1"/>
</dbReference>
<dbReference type="PROSITE" id="PS51873">
    <property type="entry name" value="TRIAD"/>
    <property type="match status" value="1"/>
</dbReference>
<keyword evidence="10" id="KW-0812">Transmembrane</keyword>
<evidence type="ECO:0000313" key="13">
    <source>
        <dbReference type="Proteomes" id="UP000326759"/>
    </source>
</evidence>
<evidence type="ECO:0000256" key="1">
    <source>
        <dbReference type="ARBA" id="ARBA00001798"/>
    </source>
</evidence>
<keyword evidence="3" id="KW-0808">Transferase</keyword>
<dbReference type="GO" id="GO:0061630">
    <property type="term" value="F:ubiquitin protein ligase activity"/>
    <property type="evidence" value="ECO:0007669"/>
    <property type="project" value="UniProtKB-EC"/>
</dbReference>
<feature type="domain" description="RING-type" evidence="11">
    <location>
        <begin position="126"/>
        <end position="375"/>
    </location>
</feature>
<dbReference type="InterPro" id="IPR017907">
    <property type="entry name" value="Znf_RING_CS"/>
</dbReference>
<evidence type="ECO:0000313" key="12">
    <source>
        <dbReference type="EMBL" id="KAB7500618.1"/>
    </source>
</evidence>
<organism evidence="12 13">
    <name type="scientific">Armadillidium nasatum</name>
    <dbReference type="NCBI Taxonomy" id="96803"/>
    <lineage>
        <taxon>Eukaryota</taxon>
        <taxon>Metazoa</taxon>
        <taxon>Ecdysozoa</taxon>
        <taxon>Arthropoda</taxon>
        <taxon>Crustacea</taxon>
        <taxon>Multicrustacea</taxon>
        <taxon>Malacostraca</taxon>
        <taxon>Eumalacostraca</taxon>
        <taxon>Peracarida</taxon>
        <taxon>Isopoda</taxon>
        <taxon>Oniscidea</taxon>
        <taxon>Crinocheta</taxon>
        <taxon>Armadillidiidae</taxon>
        <taxon>Armadillidium</taxon>
    </lineage>
</organism>
<keyword evidence="13" id="KW-1185">Reference proteome</keyword>
<keyword evidence="8" id="KW-0862">Zinc</keyword>
<feature type="region of interest" description="Disordered" evidence="9">
    <location>
        <begin position="1"/>
        <end position="31"/>
    </location>
</feature>
<dbReference type="InterPro" id="IPR031127">
    <property type="entry name" value="E3_UB_ligase_RBR"/>
</dbReference>
<evidence type="ECO:0000256" key="9">
    <source>
        <dbReference type="SAM" id="MobiDB-lite"/>
    </source>
</evidence>
<comment type="caution">
    <text evidence="12">The sequence shown here is derived from an EMBL/GenBank/DDBJ whole genome shotgun (WGS) entry which is preliminary data.</text>
</comment>
<gene>
    <name evidence="12" type="ORF">Anas_08401</name>
</gene>
<dbReference type="InterPro" id="IPR044066">
    <property type="entry name" value="TRIAD_supradom"/>
</dbReference>
<dbReference type="GO" id="GO:0016567">
    <property type="term" value="P:protein ubiquitination"/>
    <property type="evidence" value="ECO:0007669"/>
    <property type="project" value="InterPro"/>
</dbReference>
<feature type="region of interest" description="Disordered" evidence="9">
    <location>
        <begin position="424"/>
        <end position="446"/>
    </location>
</feature>
<accession>A0A5N5T3V6</accession>
<keyword evidence="6" id="KW-0863">Zinc-finger</keyword>
<dbReference type="PROSITE" id="PS00518">
    <property type="entry name" value="ZF_RING_1"/>
    <property type="match status" value="1"/>
</dbReference>
<sequence length="446" mass="49587">MPSLLTLLRPDSVPTSTQIPKDVSSRSLNSYTAPTQDVRKCHTMVSLSMNSNGSNVATTTKVMKDRKPRFGFLRRISSSKSAIFTPKTATLHSSSLRKSPSATQAIHKFRKNSTTEMWPHPEHPEEGNSCSLSYEVDNFASVDKFIDSSSDEGKFGAGCSRCTSSTSCMCTYTTLKIREGESIIECPDFNCDCKGEITLEEIDSLVGKELLNLHLKFRRNKEIESDPYKTWCPRPGCDSVVTLSNSKLERTQLKSATCHKCKTVFCSACSNAWHPGKTCLRVAEHFGLTFLLIFYYPNLSGNVPFNDIIKRCPRCKVPIERDAGCAQMQCKKCKHVFCWYCLVSLEVVTGDEMVFYFQDDFLLRHYDKGPCKNKLGHSRASVLWHRAQVIIIFAGFGLLLVIASPLLLFVGPCLLCRSCRPCNGSSGSSSSNSSIHDSDEGSTGIF</sequence>
<protein>
    <recommendedName>
        <fullName evidence="2">RBR-type E3 ubiquitin transferase</fullName>
        <ecNumber evidence="2">2.3.2.31</ecNumber>
    </recommendedName>
</protein>
<evidence type="ECO:0000256" key="4">
    <source>
        <dbReference type="ARBA" id="ARBA00022723"/>
    </source>
</evidence>
<evidence type="ECO:0000256" key="6">
    <source>
        <dbReference type="ARBA" id="ARBA00022771"/>
    </source>
</evidence>
<evidence type="ECO:0000256" key="2">
    <source>
        <dbReference type="ARBA" id="ARBA00012251"/>
    </source>
</evidence>
<dbReference type="EMBL" id="SEYY01013374">
    <property type="protein sequence ID" value="KAB7500618.1"/>
    <property type="molecule type" value="Genomic_DNA"/>
</dbReference>
<name>A0A5N5T3V6_9CRUS</name>
<evidence type="ECO:0000256" key="8">
    <source>
        <dbReference type="ARBA" id="ARBA00022833"/>
    </source>
</evidence>
<evidence type="ECO:0000256" key="10">
    <source>
        <dbReference type="SAM" id="Phobius"/>
    </source>
</evidence>
<comment type="catalytic activity">
    <reaction evidence="1">
        <text>[E2 ubiquitin-conjugating enzyme]-S-ubiquitinyl-L-cysteine + [acceptor protein]-L-lysine = [E2 ubiquitin-conjugating enzyme]-L-cysteine + [acceptor protein]-N(6)-ubiquitinyl-L-lysine.</text>
        <dbReference type="EC" id="2.3.2.31"/>
    </reaction>
</comment>
<dbReference type="Gene3D" id="3.30.40.10">
    <property type="entry name" value="Zinc/RING finger domain, C3HC4 (zinc finger)"/>
    <property type="match status" value="1"/>
</dbReference>
<dbReference type="SMART" id="SM00647">
    <property type="entry name" value="IBR"/>
    <property type="match status" value="2"/>
</dbReference>
<feature type="compositionally biased region" description="Polar residues" evidence="9">
    <location>
        <begin position="13"/>
        <end position="31"/>
    </location>
</feature>
<dbReference type="OrthoDB" id="10009520at2759"/>
<dbReference type="Proteomes" id="UP000326759">
    <property type="component" value="Unassembled WGS sequence"/>
</dbReference>
<dbReference type="CDD" id="cd20352">
    <property type="entry name" value="Rcat_RBR_RNF144"/>
    <property type="match status" value="1"/>
</dbReference>
<dbReference type="Gene3D" id="2.20.25.20">
    <property type="match status" value="1"/>
</dbReference>
<keyword evidence="10" id="KW-1133">Transmembrane helix</keyword>
<keyword evidence="4" id="KW-0479">Metal-binding</keyword>
<keyword evidence="7" id="KW-0833">Ubl conjugation pathway</keyword>
<proteinExistence type="predicted"/>